<evidence type="ECO:0000313" key="11">
    <source>
        <dbReference type="EMBL" id="KAJ8069801.1"/>
    </source>
</evidence>
<evidence type="ECO:0000256" key="9">
    <source>
        <dbReference type="SAM" id="Phobius"/>
    </source>
</evidence>
<dbReference type="PANTHER" id="PTHR21339:SF0">
    <property type="entry name" value="S-ADENOSYLMETHIONINE-DEPENDENT NUCLEOTIDE DEHYDRATASE RSAD2"/>
    <property type="match status" value="1"/>
</dbReference>
<dbReference type="GO" id="GO:0051539">
    <property type="term" value="F:4 iron, 4 sulfur cluster binding"/>
    <property type="evidence" value="ECO:0007669"/>
    <property type="project" value="UniProtKB-KW"/>
</dbReference>
<dbReference type="AlphaFoldDB" id="A0A9X0AVN2"/>
<dbReference type="PANTHER" id="PTHR21339">
    <property type="entry name" value="RADICAL S-ADENOSYL METHIONINE DOMAIN-CONTAINING PROTEIN 2"/>
    <property type="match status" value="1"/>
</dbReference>
<proteinExistence type="predicted"/>
<evidence type="ECO:0000256" key="5">
    <source>
        <dbReference type="ARBA" id="ARBA00023004"/>
    </source>
</evidence>
<dbReference type="InterPro" id="IPR013785">
    <property type="entry name" value="Aldolase_TIM"/>
</dbReference>
<keyword evidence="9" id="KW-0812">Transmembrane</keyword>
<feature type="transmembrane region" description="Helical" evidence="9">
    <location>
        <begin position="78"/>
        <end position="96"/>
    </location>
</feature>
<dbReference type="InterPro" id="IPR007197">
    <property type="entry name" value="rSAM"/>
</dbReference>
<keyword evidence="9" id="KW-0472">Membrane</keyword>
<dbReference type="GO" id="GO:0046872">
    <property type="term" value="F:metal ion binding"/>
    <property type="evidence" value="ECO:0007669"/>
    <property type="project" value="UniProtKB-KW"/>
</dbReference>
<dbReference type="SFLD" id="SFLDG01067">
    <property type="entry name" value="SPASM/twitch_domain_containing"/>
    <property type="match status" value="1"/>
</dbReference>
<dbReference type="InterPro" id="IPR006638">
    <property type="entry name" value="Elp3/MiaA/NifB-like_rSAM"/>
</dbReference>
<keyword evidence="5" id="KW-0408">Iron</keyword>
<keyword evidence="12" id="KW-1185">Reference proteome</keyword>
<accession>A0A9X0AVN2</accession>
<keyword evidence="2" id="KW-0004">4Fe-4S</keyword>
<dbReference type="CDD" id="cd01335">
    <property type="entry name" value="Radical_SAM"/>
    <property type="match status" value="1"/>
</dbReference>
<evidence type="ECO:0000256" key="1">
    <source>
        <dbReference type="ARBA" id="ARBA00001966"/>
    </source>
</evidence>
<dbReference type="InterPro" id="IPR051196">
    <property type="entry name" value="RSAD2/Viperin_antiviral"/>
</dbReference>
<evidence type="ECO:0000256" key="8">
    <source>
        <dbReference type="ARBA" id="ARBA00023128"/>
    </source>
</evidence>
<gene>
    <name evidence="11" type="ORF">OCU04_000217</name>
</gene>
<evidence type="ECO:0000256" key="4">
    <source>
        <dbReference type="ARBA" id="ARBA00022723"/>
    </source>
</evidence>
<evidence type="ECO:0000259" key="10">
    <source>
        <dbReference type="PROSITE" id="PS51918"/>
    </source>
</evidence>
<protein>
    <recommendedName>
        <fullName evidence="10">Radical SAM core domain-containing protein</fullName>
    </recommendedName>
</protein>
<keyword evidence="3" id="KW-0949">S-adenosyl-L-methionine</keyword>
<dbReference type="SMART" id="SM00729">
    <property type="entry name" value="Elp3"/>
    <property type="match status" value="1"/>
</dbReference>
<keyword evidence="6" id="KW-0411">Iron-sulfur</keyword>
<evidence type="ECO:0000256" key="3">
    <source>
        <dbReference type="ARBA" id="ARBA00022691"/>
    </source>
</evidence>
<comment type="cofactor">
    <cofactor evidence="1">
        <name>[4Fe-4S] cluster</name>
        <dbReference type="ChEBI" id="CHEBI:49883"/>
    </cofactor>
</comment>
<dbReference type="GO" id="GO:0051607">
    <property type="term" value="P:defense response to virus"/>
    <property type="evidence" value="ECO:0007669"/>
    <property type="project" value="UniProtKB-KW"/>
</dbReference>
<name>A0A9X0AVN2_9HELO</name>
<sequence length="395" mass="44749">MTLYASLPINVSQGFTNIQGRYILKEKVVLFATAYLQAAITDLPPLYLYRNSSNPSETPSNISQLKNTTHNTNTSKNMTSILIIVLVMILVIVIFYRKGNQKCVSPVPISVNYHLTRKCNYECGFCFHTAKTSYILPLEDAKKGLSLLKQAGMKKLNFAGGEPMMYPKFVGELARFCKTELGLESVSIVTNGSLVKPQFLATFGRFIDIIAVSCDSFDEATNVKIGRGRGSHLEKFTQLRIICQEHGIKFKVNTVVNKYNFEEDMRTDIQAIAPFRWKCFQVLVVKGENDSDVTLRDATRFVISDNQFKQFCDKHSTIDGFVAEPNNVMKDSYLILDEYMRFLDKGNDPSASILEVGVEKALQSVFWDEKNFIHRGGIYDWTKAIHEDSAKLLDW</sequence>
<keyword evidence="4" id="KW-0479">Metal-binding</keyword>
<dbReference type="InterPro" id="IPR058240">
    <property type="entry name" value="rSAM_sf"/>
</dbReference>
<evidence type="ECO:0000256" key="2">
    <source>
        <dbReference type="ARBA" id="ARBA00022485"/>
    </source>
</evidence>
<dbReference type="Gene3D" id="3.20.20.70">
    <property type="entry name" value="Aldolase class I"/>
    <property type="match status" value="1"/>
</dbReference>
<evidence type="ECO:0000313" key="12">
    <source>
        <dbReference type="Proteomes" id="UP001152300"/>
    </source>
</evidence>
<dbReference type="SUPFAM" id="SSF102114">
    <property type="entry name" value="Radical SAM enzymes"/>
    <property type="match status" value="1"/>
</dbReference>
<dbReference type="SFLD" id="SFLDG01088">
    <property type="entry name" value="antiviral_proteins"/>
    <property type="match status" value="1"/>
</dbReference>
<dbReference type="Pfam" id="PF04055">
    <property type="entry name" value="Radical_SAM"/>
    <property type="match status" value="1"/>
</dbReference>
<feature type="domain" description="Radical SAM core" evidence="10">
    <location>
        <begin position="105"/>
        <end position="313"/>
    </location>
</feature>
<dbReference type="NCBIfam" id="NF038283">
    <property type="entry name" value="viperin_w_prok"/>
    <property type="match status" value="1"/>
</dbReference>
<evidence type="ECO:0000256" key="7">
    <source>
        <dbReference type="ARBA" id="ARBA00023118"/>
    </source>
</evidence>
<dbReference type="SFLD" id="SFLDF00318">
    <property type="entry name" value="Viperin"/>
    <property type="match status" value="1"/>
</dbReference>
<organism evidence="11 12">
    <name type="scientific">Sclerotinia nivalis</name>
    <dbReference type="NCBI Taxonomy" id="352851"/>
    <lineage>
        <taxon>Eukaryota</taxon>
        <taxon>Fungi</taxon>
        <taxon>Dikarya</taxon>
        <taxon>Ascomycota</taxon>
        <taxon>Pezizomycotina</taxon>
        <taxon>Leotiomycetes</taxon>
        <taxon>Helotiales</taxon>
        <taxon>Sclerotiniaceae</taxon>
        <taxon>Sclerotinia</taxon>
    </lineage>
</organism>
<dbReference type="PROSITE" id="PS51918">
    <property type="entry name" value="RADICAL_SAM"/>
    <property type="match status" value="1"/>
</dbReference>
<keyword evidence="7" id="KW-0051">Antiviral defense</keyword>
<dbReference type="GO" id="GO:0003824">
    <property type="term" value="F:catalytic activity"/>
    <property type="evidence" value="ECO:0007669"/>
    <property type="project" value="InterPro"/>
</dbReference>
<dbReference type="EMBL" id="JAPEIS010000001">
    <property type="protein sequence ID" value="KAJ8069801.1"/>
    <property type="molecule type" value="Genomic_DNA"/>
</dbReference>
<comment type="caution">
    <text evidence="11">The sequence shown here is derived from an EMBL/GenBank/DDBJ whole genome shotgun (WGS) entry which is preliminary data.</text>
</comment>
<evidence type="ECO:0000256" key="6">
    <source>
        <dbReference type="ARBA" id="ARBA00023014"/>
    </source>
</evidence>
<dbReference type="OrthoDB" id="549750at2759"/>
<dbReference type="Proteomes" id="UP001152300">
    <property type="component" value="Unassembled WGS sequence"/>
</dbReference>
<keyword evidence="9" id="KW-1133">Transmembrane helix</keyword>
<dbReference type="SFLD" id="SFLDS00029">
    <property type="entry name" value="Radical_SAM"/>
    <property type="match status" value="1"/>
</dbReference>
<reference evidence="11" key="1">
    <citation type="submission" date="2022-11" db="EMBL/GenBank/DDBJ databases">
        <title>Genome Resource of Sclerotinia nivalis Strain SnTB1, a Plant Pathogen Isolated from American Ginseng.</title>
        <authorList>
            <person name="Fan S."/>
        </authorList>
    </citation>
    <scope>NUCLEOTIDE SEQUENCE</scope>
    <source>
        <strain evidence="11">SnTB1</strain>
    </source>
</reference>
<keyword evidence="8" id="KW-0496">Mitochondrion</keyword>